<evidence type="ECO:0000313" key="2">
    <source>
        <dbReference type="EMBL" id="GMG33954.1"/>
    </source>
</evidence>
<proteinExistence type="predicted"/>
<feature type="compositionally biased region" description="Polar residues" evidence="1">
    <location>
        <begin position="9"/>
        <end position="27"/>
    </location>
</feature>
<protein>
    <submittedName>
        <fullName evidence="2">Unnamed protein product</fullName>
    </submittedName>
</protein>
<evidence type="ECO:0000313" key="3">
    <source>
        <dbReference type="Proteomes" id="UP001165205"/>
    </source>
</evidence>
<reference evidence="2" key="1">
    <citation type="submission" date="2023-04" db="EMBL/GenBank/DDBJ databases">
        <title>Aspergillus oryzae NBRC 4228.</title>
        <authorList>
            <person name="Ichikawa N."/>
            <person name="Sato H."/>
            <person name="Tonouchi N."/>
        </authorList>
    </citation>
    <scope>NUCLEOTIDE SEQUENCE</scope>
    <source>
        <strain evidence="2">NBRC 4228</strain>
    </source>
</reference>
<dbReference type="Proteomes" id="UP001165205">
    <property type="component" value="Unassembled WGS sequence"/>
</dbReference>
<feature type="region of interest" description="Disordered" evidence="1">
    <location>
        <begin position="1"/>
        <end position="82"/>
    </location>
</feature>
<gene>
    <name evidence="2" type="ORF">Aory04_000938200</name>
</gene>
<name>A0AAN5BUV7_ASPOZ</name>
<accession>A0AAN5BUV7</accession>
<sequence>MEDPGASNPLPQSRSNNSKPNIQNPSIRNPHGNPTPHAITPGATSPNHRQVLHSRCFLRSSILPDPAFPRQPLGREEDLPMV</sequence>
<dbReference type="EMBL" id="BSYA01000128">
    <property type="protein sequence ID" value="GMG33954.1"/>
    <property type="molecule type" value="Genomic_DNA"/>
</dbReference>
<evidence type="ECO:0000256" key="1">
    <source>
        <dbReference type="SAM" id="MobiDB-lite"/>
    </source>
</evidence>
<dbReference type="AlphaFoldDB" id="A0AAN5BUV7"/>
<comment type="caution">
    <text evidence="2">The sequence shown here is derived from an EMBL/GenBank/DDBJ whole genome shotgun (WGS) entry which is preliminary data.</text>
</comment>
<feature type="compositionally biased region" description="Basic and acidic residues" evidence="1">
    <location>
        <begin position="73"/>
        <end position="82"/>
    </location>
</feature>
<organism evidence="2 3">
    <name type="scientific">Aspergillus oryzae</name>
    <name type="common">Yellow koji mold</name>
    <dbReference type="NCBI Taxonomy" id="5062"/>
    <lineage>
        <taxon>Eukaryota</taxon>
        <taxon>Fungi</taxon>
        <taxon>Dikarya</taxon>
        <taxon>Ascomycota</taxon>
        <taxon>Pezizomycotina</taxon>
        <taxon>Eurotiomycetes</taxon>
        <taxon>Eurotiomycetidae</taxon>
        <taxon>Eurotiales</taxon>
        <taxon>Aspergillaceae</taxon>
        <taxon>Aspergillus</taxon>
        <taxon>Aspergillus subgen. Circumdati</taxon>
    </lineage>
</organism>